<dbReference type="AlphaFoldDB" id="A0A2K3KUP8"/>
<reference evidence="2 3" key="2">
    <citation type="journal article" date="2017" name="Front. Plant Sci.">
        <title>Gene Classification and Mining of Molecular Markers Useful in Red Clover (Trifolium pratense) Breeding.</title>
        <authorList>
            <person name="Istvanek J."/>
            <person name="Dluhosova J."/>
            <person name="Dluhos P."/>
            <person name="Patkova L."/>
            <person name="Nedelnik J."/>
            <person name="Repkova J."/>
        </authorList>
    </citation>
    <scope>NUCLEOTIDE SEQUENCE [LARGE SCALE GENOMIC DNA]</scope>
    <source>
        <strain evidence="3">cv. Tatra</strain>
        <tissue evidence="2">Young leaves</tissue>
    </source>
</reference>
<sequence>EAEAEAVPQPEAYMQSKKLKQKQKQFLNQKLLWQSKRQNNKKGWEEV</sequence>
<organism evidence="2 3">
    <name type="scientific">Trifolium pratense</name>
    <name type="common">Red clover</name>
    <dbReference type="NCBI Taxonomy" id="57577"/>
    <lineage>
        <taxon>Eukaryota</taxon>
        <taxon>Viridiplantae</taxon>
        <taxon>Streptophyta</taxon>
        <taxon>Embryophyta</taxon>
        <taxon>Tracheophyta</taxon>
        <taxon>Spermatophyta</taxon>
        <taxon>Magnoliopsida</taxon>
        <taxon>eudicotyledons</taxon>
        <taxon>Gunneridae</taxon>
        <taxon>Pentapetalae</taxon>
        <taxon>rosids</taxon>
        <taxon>fabids</taxon>
        <taxon>Fabales</taxon>
        <taxon>Fabaceae</taxon>
        <taxon>Papilionoideae</taxon>
        <taxon>50 kb inversion clade</taxon>
        <taxon>NPAAA clade</taxon>
        <taxon>Hologalegina</taxon>
        <taxon>IRL clade</taxon>
        <taxon>Trifolieae</taxon>
        <taxon>Trifolium</taxon>
    </lineage>
</organism>
<proteinExistence type="predicted"/>
<dbReference type="EMBL" id="ASHM01110803">
    <property type="protein sequence ID" value="PNX70005.1"/>
    <property type="molecule type" value="Genomic_DNA"/>
</dbReference>
<feature type="non-terminal residue" evidence="2">
    <location>
        <position position="1"/>
    </location>
</feature>
<dbReference type="Proteomes" id="UP000236291">
    <property type="component" value="Unassembled WGS sequence"/>
</dbReference>
<reference evidence="2 3" key="1">
    <citation type="journal article" date="2014" name="Am. J. Bot.">
        <title>Genome assembly and annotation for red clover (Trifolium pratense; Fabaceae).</title>
        <authorList>
            <person name="Istvanek J."/>
            <person name="Jaros M."/>
            <person name="Krenek A."/>
            <person name="Repkova J."/>
        </authorList>
    </citation>
    <scope>NUCLEOTIDE SEQUENCE [LARGE SCALE GENOMIC DNA]</scope>
    <source>
        <strain evidence="3">cv. Tatra</strain>
        <tissue evidence="2">Young leaves</tissue>
    </source>
</reference>
<comment type="caution">
    <text evidence="2">The sequence shown here is derived from an EMBL/GenBank/DDBJ whole genome shotgun (WGS) entry which is preliminary data.</text>
</comment>
<feature type="region of interest" description="Disordered" evidence="1">
    <location>
        <begin position="1"/>
        <end position="20"/>
    </location>
</feature>
<evidence type="ECO:0000256" key="1">
    <source>
        <dbReference type="SAM" id="MobiDB-lite"/>
    </source>
</evidence>
<feature type="compositionally biased region" description="Low complexity" evidence="1">
    <location>
        <begin position="1"/>
        <end position="16"/>
    </location>
</feature>
<evidence type="ECO:0000313" key="2">
    <source>
        <dbReference type="EMBL" id="PNX70005.1"/>
    </source>
</evidence>
<protein>
    <submittedName>
        <fullName evidence="2">Uncharacterized protein</fullName>
    </submittedName>
</protein>
<name>A0A2K3KUP8_TRIPR</name>
<gene>
    <name evidence="2" type="ORF">L195_g057030</name>
</gene>
<accession>A0A2K3KUP8</accession>
<evidence type="ECO:0000313" key="3">
    <source>
        <dbReference type="Proteomes" id="UP000236291"/>
    </source>
</evidence>